<protein>
    <recommendedName>
        <fullName evidence="1">RNase H type-1 domain-containing protein</fullName>
    </recommendedName>
</protein>
<comment type="caution">
    <text evidence="2">The sequence shown here is derived from an EMBL/GenBank/DDBJ whole genome shotgun (WGS) entry which is preliminary data.</text>
</comment>
<dbReference type="PANTHER" id="PTHR46387:SF2">
    <property type="entry name" value="RIBONUCLEASE HI"/>
    <property type="match status" value="1"/>
</dbReference>
<dbReference type="CDD" id="cd09279">
    <property type="entry name" value="RNase_HI_like"/>
    <property type="match status" value="1"/>
</dbReference>
<organism evidence="2 3">
    <name type="scientific">Candidatus Curtissbacteria bacterium RIFCSPHIGHO2_02_FULL_40_16b</name>
    <dbReference type="NCBI Taxonomy" id="1797714"/>
    <lineage>
        <taxon>Bacteria</taxon>
        <taxon>Candidatus Curtissiibacteriota</taxon>
    </lineage>
</organism>
<dbReference type="EMBL" id="MFBD01000015">
    <property type="protein sequence ID" value="OGD88999.1"/>
    <property type="molecule type" value="Genomic_DNA"/>
</dbReference>
<dbReference type="InterPro" id="IPR036397">
    <property type="entry name" value="RNaseH_sf"/>
</dbReference>
<dbReference type="Gene3D" id="3.30.420.10">
    <property type="entry name" value="Ribonuclease H-like superfamily/Ribonuclease H"/>
    <property type="match status" value="1"/>
</dbReference>
<dbReference type="PANTHER" id="PTHR46387">
    <property type="entry name" value="POLYNUCLEOTIDYL TRANSFERASE, RIBONUCLEASE H-LIKE SUPERFAMILY PROTEIN"/>
    <property type="match status" value="1"/>
</dbReference>
<dbReference type="PROSITE" id="PS50879">
    <property type="entry name" value="RNASE_H_1"/>
    <property type="match status" value="1"/>
</dbReference>
<evidence type="ECO:0000259" key="1">
    <source>
        <dbReference type="PROSITE" id="PS50879"/>
    </source>
</evidence>
<dbReference type="InterPro" id="IPR012337">
    <property type="entry name" value="RNaseH-like_sf"/>
</dbReference>
<proteinExistence type="predicted"/>
<dbReference type="SUPFAM" id="SSF53098">
    <property type="entry name" value="Ribonuclease H-like"/>
    <property type="match status" value="1"/>
</dbReference>
<dbReference type="Proteomes" id="UP000177369">
    <property type="component" value="Unassembled WGS sequence"/>
</dbReference>
<dbReference type="GO" id="GO:0004523">
    <property type="term" value="F:RNA-DNA hybrid ribonuclease activity"/>
    <property type="evidence" value="ECO:0007669"/>
    <property type="project" value="InterPro"/>
</dbReference>
<name>A0A1F5GAX8_9BACT</name>
<evidence type="ECO:0000313" key="2">
    <source>
        <dbReference type="EMBL" id="OGD88999.1"/>
    </source>
</evidence>
<dbReference type="Pfam" id="PF13456">
    <property type="entry name" value="RVT_3"/>
    <property type="match status" value="1"/>
</dbReference>
<reference evidence="2 3" key="1">
    <citation type="journal article" date="2016" name="Nat. Commun.">
        <title>Thousands of microbial genomes shed light on interconnected biogeochemical processes in an aquifer system.</title>
        <authorList>
            <person name="Anantharaman K."/>
            <person name="Brown C.T."/>
            <person name="Hug L.A."/>
            <person name="Sharon I."/>
            <person name="Castelle C.J."/>
            <person name="Probst A.J."/>
            <person name="Thomas B.C."/>
            <person name="Singh A."/>
            <person name="Wilkins M.J."/>
            <person name="Karaoz U."/>
            <person name="Brodie E.L."/>
            <person name="Williams K.H."/>
            <person name="Hubbard S.S."/>
            <person name="Banfield J.F."/>
        </authorList>
    </citation>
    <scope>NUCLEOTIDE SEQUENCE [LARGE SCALE GENOMIC DNA]</scope>
</reference>
<dbReference type="STRING" id="1797714.A3D04_01475"/>
<sequence length="133" mass="14674">MLKVYCDGGARGNPGPAAYGFVVKEEGATIKEGNGYIGVATNNVAEYTAIVEALKWLGPNKKGAQLHFFLDSQLAASQLNGIFKVKNAKIRELLVKIRELENEFGKIIYQHVPRDQNKEADKQVNIALDQRSI</sequence>
<dbReference type="AlphaFoldDB" id="A0A1F5GAX8"/>
<gene>
    <name evidence="2" type="ORF">A3D04_01475</name>
</gene>
<evidence type="ECO:0000313" key="3">
    <source>
        <dbReference type="Proteomes" id="UP000177369"/>
    </source>
</evidence>
<accession>A0A1F5GAX8</accession>
<dbReference type="InterPro" id="IPR002156">
    <property type="entry name" value="RNaseH_domain"/>
</dbReference>
<feature type="domain" description="RNase H type-1" evidence="1">
    <location>
        <begin position="1"/>
        <end position="129"/>
    </location>
</feature>
<dbReference type="GO" id="GO:0003676">
    <property type="term" value="F:nucleic acid binding"/>
    <property type="evidence" value="ECO:0007669"/>
    <property type="project" value="InterPro"/>
</dbReference>